<comment type="caution">
    <text evidence="4">The sequence shown here is derived from an EMBL/GenBank/DDBJ whole genome shotgun (WGS) entry which is preliminary data.</text>
</comment>
<evidence type="ECO:0000256" key="1">
    <source>
        <dbReference type="ARBA" id="ARBA00000085"/>
    </source>
</evidence>
<keyword evidence="3" id="KW-0472">Membrane</keyword>
<evidence type="ECO:0000256" key="3">
    <source>
        <dbReference type="SAM" id="Phobius"/>
    </source>
</evidence>
<comment type="catalytic activity">
    <reaction evidence="1">
        <text>ATP + protein L-histidine = ADP + protein N-phospho-L-histidine.</text>
        <dbReference type="EC" id="2.7.13.3"/>
    </reaction>
</comment>
<keyword evidence="3" id="KW-0812">Transmembrane</keyword>
<keyword evidence="3" id="KW-1133">Transmembrane helix</keyword>
<feature type="transmembrane region" description="Helical" evidence="3">
    <location>
        <begin position="135"/>
        <end position="155"/>
    </location>
</feature>
<dbReference type="InterPro" id="IPR003661">
    <property type="entry name" value="HisK_dim/P_dom"/>
</dbReference>
<protein>
    <recommendedName>
        <fullName evidence="2">histidine kinase</fullName>
        <ecNumber evidence="2">2.7.13.3</ecNumber>
    </recommendedName>
</protein>
<dbReference type="EMBL" id="JAUFRC010000001">
    <property type="protein sequence ID" value="MDN3710660.1"/>
    <property type="molecule type" value="Genomic_DNA"/>
</dbReference>
<evidence type="ECO:0000313" key="4">
    <source>
        <dbReference type="EMBL" id="MDN3710660.1"/>
    </source>
</evidence>
<organism evidence="4 5">
    <name type="scientific">Paracoccus cavernae</name>
    <dbReference type="NCBI Taxonomy" id="1571207"/>
    <lineage>
        <taxon>Bacteria</taxon>
        <taxon>Pseudomonadati</taxon>
        <taxon>Pseudomonadota</taxon>
        <taxon>Alphaproteobacteria</taxon>
        <taxon>Rhodobacterales</taxon>
        <taxon>Paracoccaceae</taxon>
        <taxon>Paracoccus</taxon>
    </lineage>
</organism>
<name>A0ABT8D1H1_9RHOB</name>
<sequence>MLDPAGAIAGVLAVKIGVDRIEAAWRGNEYRILVTDPEGIVFMSSVPSWLYGATLERTPEQLARTEASRRYADVVLHDLPFRRSQRDGARQVRLDEDDRAGGSGDFLIAEHVMGNAGWKVQVLLDTANARIQARVAAITVFLLLCAALFGGLVVMQRRARITERLMIEARARDELETRVKERTADLARVNSHLEQEIDERRATETELRRAQANLVQVGKLAALGQMSAALSHEINQPLAAARNYADSADIFIARGDLPAHARTSAISCR</sequence>
<dbReference type="Gene3D" id="1.10.287.130">
    <property type="match status" value="1"/>
</dbReference>
<dbReference type="CDD" id="cd00082">
    <property type="entry name" value="HisKA"/>
    <property type="match status" value="1"/>
</dbReference>
<dbReference type="Proteomes" id="UP001243846">
    <property type="component" value="Unassembled WGS sequence"/>
</dbReference>
<dbReference type="SUPFAM" id="SSF47384">
    <property type="entry name" value="Homodimeric domain of signal transducing histidine kinase"/>
    <property type="match status" value="1"/>
</dbReference>
<dbReference type="Gene3D" id="3.30.450.20">
    <property type="entry name" value="PAS domain"/>
    <property type="match status" value="1"/>
</dbReference>
<proteinExistence type="predicted"/>
<evidence type="ECO:0000313" key="5">
    <source>
        <dbReference type="Proteomes" id="UP001243846"/>
    </source>
</evidence>
<reference evidence="5" key="1">
    <citation type="journal article" date="2019" name="Int. J. Syst. Evol. Microbiol.">
        <title>The Global Catalogue of Microorganisms (GCM) 10K type strain sequencing project: providing services to taxonomists for standard genome sequencing and annotation.</title>
        <authorList>
            <consortium name="The Broad Institute Genomics Platform"/>
            <consortium name="The Broad Institute Genome Sequencing Center for Infectious Disease"/>
            <person name="Wu L."/>
            <person name="Ma J."/>
        </authorList>
    </citation>
    <scope>NUCLEOTIDE SEQUENCE [LARGE SCALE GENOMIC DNA]</scope>
    <source>
        <strain evidence="5">CECT 8482</strain>
    </source>
</reference>
<evidence type="ECO:0000256" key="2">
    <source>
        <dbReference type="ARBA" id="ARBA00012438"/>
    </source>
</evidence>
<dbReference type="InterPro" id="IPR036097">
    <property type="entry name" value="HisK_dim/P_sf"/>
</dbReference>
<dbReference type="EC" id="2.7.13.3" evidence="2"/>
<gene>
    <name evidence="4" type="ORF">QWZ10_00345</name>
</gene>
<accession>A0ABT8D1H1</accession>
<keyword evidence="5" id="KW-1185">Reference proteome</keyword>